<keyword evidence="1" id="KW-0805">Transcription regulation</keyword>
<keyword evidence="3" id="KW-0804">Transcription</keyword>
<dbReference type="InterPro" id="IPR036390">
    <property type="entry name" value="WH_DNA-bd_sf"/>
</dbReference>
<comment type="caution">
    <text evidence="5">The sequence shown here is derived from an EMBL/GenBank/DDBJ whole genome shotgun (WGS) entry which is preliminary data.</text>
</comment>
<evidence type="ECO:0000256" key="3">
    <source>
        <dbReference type="ARBA" id="ARBA00023163"/>
    </source>
</evidence>
<evidence type="ECO:0000313" key="5">
    <source>
        <dbReference type="EMBL" id="MFD1630734.1"/>
    </source>
</evidence>
<dbReference type="InterPro" id="IPR036388">
    <property type="entry name" value="WH-like_DNA-bd_sf"/>
</dbReference>
<evidence type="ECO:0000313" key="6">
    <source>
        <dbReference type="Proteomes" id="UP001597118"/>
    </source>
</evidence>
<dbReference type="SUPFAM" id="SSF46785">
    <property type="entry name" value="Winged helix' DNA-binding domain"/>
    <property type="match status" value="1"/>
</dbReference>
<dbReference type="InterPro" id="IPR002577">
    <property type="entry name" value="HTH_HxlR"/>
</dbReference>
<dbReference type="Proteomes" id="UP001597118">
    <property type="component" value="Unassembled WGS sequence"/>
</dbReference>
<sequence length="129" mass="14827">MKKKASINNTPQCKTRITAIKDTMEILSGKWKFHILGTLMESGKMRFMDLLREVDGIAAKMLSKELQDMEINRLVTRTVLNTKPITVEYEITEYGKTLEPIINEIANWGIAYRQSLYADSPKTDNTKEK</sequence>
<dbReference type="Gene3D" id="1.10.10.10">
    <property type="entry name" value="Winged helix-like DNA-binding domain superfamily/Winged helix DNA-binding domain"/>
    <property type="match status" value="1"/>
</dbReference>
<dbReference type="PROSITE" id="PS51118">
    <property type="entry name" value="HTH_HXLR"/>
    <property type="match status" value="1"/>
</dbReference>
<accession>A0ABW4IEF0</accession>
<dbReference type="PANTHER" id="PTHR33204">
    <property type="entry name" value="TRANSCRIPTIONAL REGULATOR, MARR FAMILY"/>
    <property type="match status" value="1"/>
</dbReference>
<proteinExistence type="predicted"/>
<organism evidence="5 6">
    <name type="scientific">Pseudopedobacter beijingensis</name>
    <dbReference type="NCBI Taxonomy" id="1207056"/>
    <lineage>
        <taxon>Bacteria</taxon>
        <taxon>Pseudomonadati</taxon>
        <taxon>Bacteroidota</taxon>
        <taxon>Sphingobacteriia</taxon>
        <taxon>Sphingobacteriales</taxon>
        <taxon>Sphingobacteriaceae</taxon>
        <taxon>Pseudopedobacter</taxon>
    </lineage>
</organism>
<dbReference type="RefSeq" id="WP_379663110.1">
    <property type="nucleotide sequence ID" value="NZ_JBHUDG010000019.1"/>
</dbReference>
<feature type="domain" description="HTH hxlR-type" evidence="4">
    <location>
        <begin position="13"/>
        <end position="117"/>
    </location>
</feature>
<evidence type="ECO:0000256" key="1">
    <source>
        <dbReference type="ARBA" id="ARBA00023015"/>
    </source>
</evidence>
<dbReference type="EMBL" id="JBHUDG010000019">
    <property type="protein sequence ID" value="MFD1630734.1"/>
    <property type="molecule type" value="Genomic_DNA"/>
</dbReference>
<keyword evidence="2" id="KW-0238">DNA-binding</keyword>
<evidence type="ECO:0000259" key="4">
    <source>
        <dbReference type="PROSITE" id="PS51118"/>
    </source>
</evidence>
<dbReference type="Pfam" id="PF01638">
    <property type="entry name" value="HxlR"/>
    <property type="match status" value="1"/>
</dbReference>
<name>A0ABW4IEF0_9SPHI</name>
<keyword evidence="6" id="KW-1185">Reference proteome</keyword>
<gene>
    <name evidence="5" type="ORF">ACFSAH_12660</name>
</gene>
<reference evidence="6" key="1">
    <citation type="journal article" date="2019" name="Int. J. Syst. Evol. Microbiol.">
        <title>The Global Catalogue of Microorganisms (GCM) 10K type strain sequencing project: providing services to taxonomists for standard genome sequencing and annotation.</title>
        <authorList>
            <consortium name="The Broad Institute Genomics Platform"/>
            <consortium name="The Broad Institute Genome Sequencing Center for Infectious Disease"/>
            <person name="Wu L."/>
            <person name="Ma J."/>
        </authorList>
    </citation>
    <scope>NUCLEOTIDE SEQUENCE [LARGE SCALE GENOMIC DNA]</scope>
    <source>
        <strain evidence="6">CCUG 53762</strain>
    </source>
</reference>
<protein>
    <submittedName>
        <fullName evidence="5">Winged helix-turn-helix transcriptional regulator</fullName>
    </submittedName>
</protein>
<evidence type="ECO:0000256" key="2">
    <source>
        <dbReference type="ARBA" id="ARBA00023125"/>
    </source>
</evidence>